<dbReference type="PANTHER" id="PTHR34296:SF2">
    <property type="entry name" value="ABC TRANSPORTER GUANOSINE-BINDING PROTEIN NUPN"/>
    <property type="match status" value="1"/>
</dbReference>
<name>A0A1E5LBK6_9BACI</name>
<reference evidence="9 10" key="1">
    <citation type="submission" date="2016-08" db="EMBL/GenBank/DDBJ databases">
        <title>Genome of Bacillus solimangrovi GH2-4.</title>
        <authorList>
            <person name="Lim S."/>
            <person name="Kim B.-C."/>
        </authorList>
    </citation>
    <scope>NUCLEOTIDE SEQUENCE [LARGE SCALE GENOMIC DNA]</scope>
    <source>
        <strain evidence="9 10">GH2-4</strain>
    </source>
</reference>
<sequence length="323" mass="35351">MNRWIPLFLALFLIMTAGCSASKELERDEPIRIGIMLSDVGLGDQSFSDAGFTGLMRARDELGIMFDYRELEDGDDYEEQLRDLVAQGNDLVIGLGFMVQEAIEKVAEDNPEQQFLLIDAVSDSSNVRSLTFKEDEGSYLIGVLAGLKTTTNTVGFIGGVDVPLIRKFENGFRQGVKHVNPEAEVLVSYAGSFGDDKLGAQEANTLIDNGADFIYPAAGFTGVGALQMAQEKGIYGFGVDTDQYFLAEEAVVSSMVKKVDVAVYEVIDTLVKSKELTSEHFQFGLKEKGVGLAPIRIIDLSNEEQKILDKVQTDLMNGTITIQ</sequence>
<evidence type="ECO:0000259" key="8">
    <source>
        <dbReference type="Pfam" id="PF02608"/>
    </source>
</evidence>
<dbReference type="Pfam" id="PF02608">
    <property type="entry name" value="Bmp"/>
    <property type="match status" value="1"/>
</dbReference>
<dbReference type="PROSITE" id="PS51257">
    <property type="entry name" value="PROKAR_LIPOPROTEIN"/>
    <property type="match status" value="1"/>
</dbReference>
<evidence type="ECO:0000256" key="1">
    <source>
        <dbReference type="ARBA" id="ARBA00004193"/>
    </source>
</evidence>
<dbReference type="Gene3D" id="3.40.50.2300">
    <property type="match status" value="2"/>
</dbReference>
<evidence type="ECO:0000256" key="2">
    <source>
        <dbReference type="ARBA" id="ARBA00008610"/>
    </source>
</evidence>
<evidence type="ECO:0000313" key="10">
    <source>
        <dbReference type="Proteomes" id="UP000095209"/>
    </source>
</evidence>
<dbReference type="Proteomes" id="UP000095209">
    <property type="component" value="Unassembled WGS sequence"/>
</dbReference>
<protein>
    <submittedName>
        <fullName evidence="9">BMP family ABC transporter substrate-binding protein</fullName>
    </submittedName>
</protein>
<dbReference type="InterPro" id="IPR003760">
    <property type="entry name" value="PnrA-like"/>
</dbReference>
<comment type="caution">
    <text evidence="9">The sequence shown here is derived from an EMBL/GenBank/DDBJ whole genome shotgun (WGS) entry which is preliminary data.</text>
</comment>
<dbReference type="RefSeq" id="WP_069718629.1">
    <property type="nucleotide sequence ID" value="NZ_MJEH01000062.1"/>
</dbReference>
<accession>A0A1E5LBK6</accession>
<dbReference type="STRING" id="1305675.BFG57_05755"/>
<evidence type="ECO:0000256" key="6">
    <source>
        <dbReference type="ARBA" id="ARBA00023288"/>
    </source>
</evidence>
<feature type="signal peptide" evidence="7">
    <location>
        <begin position="1"/>
        <end position="21"/>
    </location>
</feature>
<keyword evidence="3" id="KW-1003">Cell membrane</keyword>
<comment type="subcellular location">
    <subcellularLocation>
        <location evidence="1">Cell membrane</location>
        <topology evidence="1">Lipid-anchor</topology>
    </subcellularLocation>
</comment>
<feature type="domain" description="ABC transporter substrate-binding protein PnrA-like" evidence="8">
    <location>
        <begin position="36"/>
        <end position="319"/>
    </location>
</feature>
<evidence type="ECO:0000256" key="5">
    <source>
        <dbReference type="ARBA" id="ARBA00023136"/>
    </source>
</evidence>
<keyword evidence="5" id="KW-0472">Membrane</keyword>
<proteinExistence type="inferred from homology"/>
<dbReference type="InterPro" id="IPR028082">
    <property type="entry name" value="Peripla_BP_I"/>
</dbReference>
<keyword evidence="6" id="KW-0449">Lipoprotein</keyword>
<keyword evidence="4 7" id="KW-0732">Signal</keyword>
<dbReference type="SUPFAM" id="SSF53822">
    <property type="entry name" value="Periplasmic binding protein-like I"/>
    <property type="match status" value="1"/>
</dbReference>
<dbReference type="EMBL" id="MJEH01000062">
    <property type="protein sequence ID" value="OEH91369.1"/>
    <property type="molecule type" value="Genomic_DNA"/>
</dbReference>
<evidence type="ECO:0000256" key="7">
    <source>
        <dbReference type="SAM" id="SignalP"/>
    </source>
</evidence>
<evidence type="ECO:0000313" key="9">
    <source>
        <dbReference type="EMBL" id="OEH91369.1"/>
    </source>
</evidence>
<dbReference type="PANTHER" id="PTHR34296">
    <property type="entry name" value="TRANSCRIPTIONAL ACTIVATOR PROTEIN MED"/>
    <property type="match status" value="1"/>
</dbReference>
<organism evidence="9 10">
    <name type="scientific">Bacillus solimangrovi</name>
    <dbReference type="NCBI Taxonomy" id="1305675"/>
    <lineage>
        <taxon>Bacteria</taxon>
        <taxon>Bacillati</taxon>
        <taxon>Bacillota</taxon>
        <taxon>Bacilli</taxon>
        <taxon>Bacillales</taxon>
        <taxon>Bacillaceae</taxon>
        <taxon>Bacillus</taxon>
    </lineage>
</organism>
<keyword evidence="10" id="KW-1185">Reference proteome</keyword>
<evidence type="ECO:0000256" key="3">
    <source>
        <dbReference type="ARBA" id="ARBA00022475"/>
    </source>
</evidence>
<gene>
    <name evidence="9" type="ORF">BFG57_05755</name>
</gene>
<dbReference type="CDD" id="cd06354">
    <property type="entry name" value="PBP1_PrnA-like"/>
    <property type="match status" value="1"/>
</dbReference>
<feature type="chain" id="PRO_5039298002" evidence="7">
    <location>
        <begin position="22"/>
        <end position="323"/>
    </location>
</feature>
<dbReference type="InterPro" id="IPR050957">
    <property type="entry name" value="BMP_lipoprotein"/>
</dbReference>
<dbReference type="AlphaFoldDB" id="A0A1E5LBK6"/>
<dbReference type="GO" id="GO:0005886">
    <property type="term" value="C:plasma membrane"/>
    <property type="evidence" value="ECO:0007669"/>
    <property type="project" value="UniProtKB-SubCell"/>
</dbReference>
<dbReference type="OrthoDB" id="9784230at2"/>
<comment type="similarity">
    <text evidence="2">Belongs to the BMP lipoprotein family.</text>
</comment>
<evidence type="ECO:0000256" key="4">
    <source>
        <dbReference type="ARBA" id="ARBA00022729"/>
    </source>
</evidence>